<accession>A0A250FS81</accession>
<evidence type="ECO:0000256" key="1">
    <source>
        <dbReference type="ARBA" id="ARBA00010751"/>
    </source>
</evidence>
<evidence type="ECO:0000313" key="2">
    <source>
        <dbReference type="EMBL" id="ATA86928.1"/>
    </source>
</evidence>
<evidence type="ECO:0000313" key="3">
    <source>
        <dbReference type="Proteomes" id="UP000217250"/>
    </source>
</evidence>
<comment type="similarity">
    <text evidence="1">Belongs to the UPF0145 family.</text>
</comment>
<dbReference type="SUPFAM" id="SSF117782">
    <property type="entry name" value="YbjQ-like"/>
    <property type="match status" value="1"/>
</dbReference>
<protein>
    <submittedName>
        <fullName evidence="2">Uncharacterized protein</fullName>
    </submittedName>
</protein>
<reference evidence="3" key="1">
    <citation type="submission" date="2017-06" db="EMBL/GenBank/DDBJ databases">
        <title>Capnocytophaga spp. assemblies.</title>
        <authorList>
            <person name="Gulvik C.A."/>
        </authorList>
    </citation>
    <scope>NUCLEOTIDE SEQUENCE [LARGE SCALE GENOMIC DNA]</scope>
    <source>
        <strain evidence="3">H1496</strain>
    </source>
</reference>
<dbReference type="InterPro" id="IPR002765">
    <property type="entry name" value="UPF0145_YbjQ-like"/>
</dbReference>
<dbReference type="KEGG" id="cgh:CGC50_07060"/>
<dbReference type="InterPro" id="IPR035439">
    <property type="entry name" value="UPF0145_dom_sf"/>
</dbReference>
<dbReference type="RefSeq" id="WP_002666822.1">
    <property type="nucleotide sequence ID" value="NZ_CAUPXI010000009.1"/>
</dbReference>
<dbReference type="OrthoDB" id="1151195at2"/>
<dbReference type="Pfam" id="PF01906">
    <property type="entry name" value="YbjQ_1"/>
    <property type="match status" value="1"/>
</dbReference>
<name>A0A250FS81_9FLAO</name>
<organism evidence="2 3">
    <name type="scientific">Capnocytophaga gingivalis</name>
    <dbReference type="NCBI Taxonomy" id="1017"/>
    <lineage>
        <taxon>Bacteria</taxon>
        <taxon>Pseudomonadati</taxon>
        <taxon>Bacteroidota</taxon>
        <taxon>Flavobacteriia</taxon>
        <taxon>Flavobacteriales</taxon>
        <taxon>Flavobacteriaceae</taxon>
        <taxon>Capnocytophaga</taxon>
    </lineage>
</organism>
<dbReference type="AlphaFoldDB" id="A0A250FS81"/>
<dbReference type="EMBL" id="CP022386">
    <property type="protein sequence ID" value="ATA86928.1"/>
    <property type="molecule type" value="Genomic_DNA"/>
</dbReference>
<dbReference type="Proteomes" id="UP000217250">
    <property type="component" value="Chromosome"/>
</dbReference>
<sequence>MRKLFLLFGLFFLSQIGFSQNKDWEKIIVTKNPEDVKGLTRLKEVSAEAARFYGKQSKLREEATKKLKQEAAKLGATAILLSVDEFAMSPVNNVSMVGMCFTDGSVPVKENTDTETSTASNEDIILTKNPDDIKGRTRLGDVKGEASQFFGMQSRLRKDATKKMKEEAAKLGATIILVTTDSFTMTPVNNVVMEGTAYK</sequence>
<gene>
    <name evidence="2" type="ORF">CGC50_07060</name>
</gene>
<proteinExistence type="inferred from homology"/>
<dbReference type="GeneID" id="84808312"/>